<feature type="region of interest" description="Disordered" evidence="2">
    <location>
        <begin position="650"/>
        <end position="713"/>
    </location>
</feature>
<sequence length="713" mass="80883">MSDSHQSDGPVDRHISLEEQLEDAHERIQLLENVEQNHTLQLHAQQHDLNRLQNELEDAQARVNQLQADLAQAQQQLADQDGQGRRRPTERTWYSKLHEGWEWNVVFKYAQGEENMSTRIDVRHPDVTFVDRTEAVLDFAEYQGGIEEPVSDAESLGNPESLMIESPVDNDASPPFDAISLDPEIETSKGPDFNDLPANCLGRVLELVLFQKYKLVHCLSRLDSFDPLDRDARPPPDSEYFLGLHAFYGLNTFAFSSLGELGRFCTGINTHRVQRIQHIELLWQGNYFLVNERHMEKRRRGKMEAWRSKRTEKLDHLAEMKRLKTMVIFIDENRTRRIYEPNCVQDLHEKETRGHPNYRPLRNMRTLSGLDNVLELRGLSYVRLYDTSAGEESGGQRVPIWDWSFQEHVTRVVTQHKLPNRQAAAELTRLAPLFPVVATNNDDDDLYTPTDDDMAVVLRWYSEETQGLNTGNVAPGDHNDEPPSDDTHSVSIPDSEDEMPLSEPDSDNHMNLDDTDSDDDIRGISDDASQHSSSDGDSSGDDSDDSRFHGVRQKQLKDLTSIQFGESGSFVFKRESSMCSTFNFDIEGVPSRSLSPFMNPSAASSPLSLFRAESESMFVTPEPESGGVIDLTEDENESVATDIKRLFSVSSEDDTNGSVSTEAKRHFSVSSSEEDGDDGDGYSGRHKRFRTDSVIHSSQEEVDAERFTSEPWN</sequence>
<comment type="caution">
    <text evidence="3">The sequence shown here is derived from an EMBL/GenBank/DDBJ whole genome shotgun (WGS) entry which is preliminary data.</text>
</comment>
<evidence type="ECO:0000313" key="4">
    <source>
        <dbReference type="Proteomes" id="UP000319257"/>
    </source>
</evidence>
<accession>A0A507B718</accession>
<dbReference type="Proteomes" id="UP000319257">
    <property type="component" value="Unassembled WGS sequence"/>
</dbReference>
<keyword evidence="4" id="KW-1185">Reference proteome</keyword>
<dbReference type="GeneID" id="41971910"/>
<feature type="region of interest" description="Disordered" evidence="2">
    <location>
        <begin position="467"/>
        <end position="548"/>
    </location>
</feature>
<feature type="compositionally biased region" description="Basic and acidic residues" evidence="2">
    <location>
        <begin position="520"/>
        <end position="529"/>
    </location>
</feature>
<dbReference type="RefSeq" id="XP_030997194.1">
    <property type="nucleotide sequence ID" value="XM_031138876.1"/>
</dbReference>
<name>A0A507B718_9PEZI</name>
<gene>
    <name evidence="3" type="ORF">E0L32_004463</name>
</gene>
<dbReference type="EMBL" id="SKBQ01000021">
    <property type="protein sequence ID" value="TPX15483.1"/>
    <property type="molecule type" value="Genomic_DNA"/>
</dbReference>
<evidence type="ECO:0000256" key="1">
    <source>
        <dbReference type="SAM" id="Coils"/>
    </source>
</evidence>
<dbReference type="AlphaFoldDB" id="A0A507B718"/>
<keyword evidence="1" id="KW-0175">Coiled coil</keyword>
<proteinExistence type="predicted"/>
<dbReference type="OrthoDB" id="3439669at2759"/>
<organism evidence="3 4">
    <name type="scientific">Thyridium curvatum</name>
    <dbReference type="NCBI Taxonomy" id="1093900"/>
    <lineage>
        <taxon>Eukaryota</taxon>
        <taxon>Fungi</taxon>
        <taxon>Dikarya</taxon>
        <taxon>Ascomycota</taxon>
        <taxon>Pezizomycotina</taxon>
        <taxon>Sordariomycetes</taxon>
        <taxon>Sordariomycetidae</taxon>
        <taxon>Thyridiales</taxon>
        <taxon>Thyridiaceae</taxon>
        <taxon>Thyridium</taxon>
    </lineage>
</organism>
<evidence type="ECO:0000256" key="2">
    <source>
        <dbReference type="SAM" id="MobiDB-lite"/>
    </source>
</evidence>
<dbReference type="InParanoid" id="A0A507B718"/>
<feature type="compositionally biased region" description="Basic and acidic residues" evidence="2">
    <location>
        <begin position="704"/>
        <end position="713"/>
    </location>
</feature>
<evidence type="ECO:0000313" key="3">
    <source>
        <dbReference type="EMBL" id="TPX15483.1"/>
    </source>
</evidence>
<dbReference type="STRING" id="1093900.A0A507B718"/>
<protein>
    <submittedName>
        <fullName evidence="3">Uncharacterized protein</fullName>
    </submittedName>
</protein>
<feature type="coiled-coil region" evidence="1">
    <location>
        <begin position="14"/>
        <end position="83"/>
    </location>
</feature>
<reference evidence="3 4" key="1">
    <citation type="submission" date="2019-06" db="EMBL/GenBank/DDBJ databases">
        <title>Draft genome sequence of the filamentous fungus Phialemoniopsis curvata isolated from diesel fuel.</title>
        <authorList>
            <person name="Varaljay V.A."/>
            <person name="Lyon W.J."/>
            <person name="Crouch A.L."/>
            <person name="Drake C.E."/>
            <person name="Hollomon J.M."/>
            <person name="Nadeau L.J."/>
            <person name="Nunn H.S."/>
            <person name="Stevenson B.S."/>
            <person name="Bojanowski C.L."/>
            <person name="Crookes-Goodson W.J."/>
        </authorList>
    </citation>
    <scope>NUCLEOTIDE SEQUENCE [LARGE SCALE GENOMIC DNA]</scope>
    <source>
        <strain evidence="3 4">D216</strain>
    </source>
</reference>
<feature type="compositionally biased region" description="Basic and acidic residues" evidence="2">
    <location>
        <begin position="477"/>
        <end position="488"/>
    </location>
</feature>